<dbReference type="Gene3D" id="3.30.200.20">
    <property type="entry name" value="Phosphorylase Kinase, domain 1"/>
    <property type="match status" value="1"/>
</dbReference>
<dbReference type="Pfam" id="PF01636">
    <property type="entry name" value="APH"/>
    <property type="match status" value="1"/>
</dbReference>
<evidence type="ECO:0000259" key="1">
    <source>
        <dbReference type="Pfam" id="PF01636"/>
    </source>
</evidence>
<dbReference type="Proteomes" id="UP000552709">
    <property type="component" value="Unassembled WGS sequence"/>
</dbReference>
<feature type="domain" description="Aminoglycoside phosphotransferase" evidence="1">
    <location>
        <begin position="41"/>
        <end position="266"/>
    </location>
</feature>
<dbReference type="SUPFAM" id="SSF56112">
    <property type="entry name" value="Protein kinase-like (PK-like)"/>
    <property type="match status" value="1"/>
</dbReference>
<evidence type="ECO:0000313" key="2">
    <source>
        <dbReference type="EMBL" id="MBB5361079.1"/>
    </source>
</evidence>
<evidence type="ECO:0000313" key="3">
    <source>
        <dbReference type="Proteomes" id="UP000552709"/>
    </source>
</evidence>
<proteinExistence type="predicted"/>
<dbReference type="InterPro" id="IPR002575">
    <property type="entry name" value="Aminoglycoside_PTrfase"/>
</dbReference>
<keyword evidence="2" id="KW-0418">Kinase</keyword>
<dbReference type="PANTHER" id="PTHR21310">
    <property type="entry name" value="AMINOGLYCOSIDE PHOSPHOTRANSFERASE-RELATED-RELATED"/>
    <property type="match status" value="1"/>
</dbReference>
<dbReference type="GO" id="GO:0016301">
    <property type="term" value="F:kinase activity"/>
    <property type="evidence" value="ECO:0007669"/>
    <property type="project" value="UniProtKB-KW"/>
</dbReference>
<accession>A0A7W8NBG7</accession>
<organism evidence="2 3">
    <name type="scientific">Deinococcus humi</name>
    <dbReference type="NCBI Taxonomy" id="662880"/>
    <lineage>
        <taxon>Bacteria</taxon>
        <taxon>Thermotogati</taxon>
        <taxon>Deinococcota</taxon>
        <taxon>Deinococci</taxon>
        <taxon>Deinococcales</taxon>
        <taxon>Deinococcaceae</taxon>
        <taxon>Deinococcus</taxon>
    </lineage>
</organism>
<keyword evidence="2" id="KW-0808">Transferase</keyword>
<keyword evidence="3" id="KW-1185">Reference proteome</keyword>
<reference evidence="2 3" key="1">
    <citation type="submission" date="2020-08" db="EMBL/GenBank/DDBJ databases">
        <title>Genomic Encyclopedia of Type Strains, Phase IV (KMG-IV): sequencing the most valuable type-strain genomes for metagenomic binning, comparative biology and taxonomic classification.</title>
        <authorList>
            <person name="Goeker M."/>
        </authorList>
    </citation>
    <scope>NUCLEOTIDE SEQUENCE [LARGE SCALE GENOMIC DNA]</scope>
    <source>
        <strain evidence="2 3">DSM 27939</strain>
    </source>
</reference>
<comment type="caution">
    <text evidence="2">The sequence shown here is derived from an EMBL/GenBank/DDBJ whole genome shotgun (WGS) entry which is preliminary data.</text>
</comment>
<dbReference type="Gene3D" id="3.90.1200.10">
    <property type="match status" value="1"/>
</dbReference>
<dbReference type="PANTHER" id="PTHR21310:SF42">
    <property type="entry name" value="BIFUNCTIONAL AAC_APH"/>
    <property type="match status" value="1"/>
</dbReference>
<gene>
    <name evidence="2" type="ORF">HNQ08_000150</name>
</gene>
<dbReference type="CDD" id="cd05155">
    <property type="entry name" value="APH_ChoK_like_1"/>
    <property type="match status" value="1"/>
</dbReference>
<sequence length="305" mass="34442">MSTPTEPRMHADEIHTDVSLVRRLLATQFPDWAALPVRRVHSFGTDNALYRLGEGLQVRLPRIGWAVGQVEKELEWLPRLAPQLPLRVPQPLVLGQPEGDYPYTWGVYRWLPGTMPELQEVAARPELARQLAEFVLALRSCGMTSAPRAEHPATDLQQLDPHVRHSIENSAEWLDAPTREQITAVWDEAMRLPGWEAAPVWVHGDLHSSNLLWNGERLSAVLDFSALELSDPAIDLMAAWNAFGAQARATYRAVLQPDNATWQRGRARALAKALFALPYYRDTNPEIMERSWSTVREVLADAQDD</sequence>
<dbReference type="InterPro" id="IPR051678">
    <property type="entry name" value="AGP_Transferase"/>
</dbReference>
<protein>
    <submittedName>
        <fullName evidence="2">Aminoglycoside phosphotransferase (APT) family kinase protein</fullName>
    </submittedName>
</protein>
<dbReference type="AlphaFoldDB" id="A0A7W8NBG7"/>
<dbReference type="InterPro" id="IPR011009">
    <property type="entry name" value="Kinase-like_dom_sf"/>
</dbReference>
<dbReference type="EMBL" id="JACHFL010000001">
    <property type="protein sequence ID" value="MBB5361079.1"/>
    <property type="molecule type" value="Genomic_DNA"/>
</dbReference>
<dbReference type="RefSeq" id="WP_184127098.1">
    <property type="nucleotide sequence ID" value="NZ_JACHFL010000001.1"/>
</dbReference>
<name>A0A7W8NBG7_9DEIO</name>